<evidence type="ECO:0000313" key="2">
    <source>
        <dbReference type="Proteomes" id="UP000452141"/>
    </source>
</evidence>
<sequence>MMLRNERGERILMRMPVKGDMALTLSKRHSDEHELPILHHHHHIHRKLLALAGLALICHHLKD</sequence>
<gene>
    <name evidence="1" type="ORF">FYJ61_08125</name>
</gene>
<comment type="caution">
    <text evidence="1">The sequence shown here is derived from an EMBL/GenBank/DDBJ whole genome shotgun (WGS) entry which is preliminary data.</text>
</comment>
<dbReference type="Proteomes" id="UP000452141">
    <property type="component" value="Unassembled WGS sequence"/>
</dbReference>
<accession>A0A844FQ15</accession>
<organism evidence="1 2">
    <name type="scientific">Lactobacillus equicursoris</name>
    <dbReference type="NCBI Taxonomy" id="420645"/>
    <lineage>
        <taxon>Bacteria</taxon>
        <taxon>Bacillati</taxon>
        <taxon>Bacillota</taxon>
        <taxon>Bacilli</taxon>
        <taxon>Lactobacillales</taxon>
        <taxon>Lactobacillaceae</taxon>
        <taxon>Lactobacillus</taxon>
    </lineage>
</organism>
<dbReference type="RefSeq" id="WP_154487245.1">
    <property type="nucleotide sequence ID" value="NZ_JAQYBB010000093.1"/>
</dbReference>
<reference evidence="1 2" key="1">
    <citation type="submission" date="2019-08" db="EMBL/GenBank/DDBJ databases">
        <title>In-depth cultivation of the pig gut microbiome towards novel bacterial diversity and tailored functional studies.</title>
        <authorList>
            <person name="Wylensek D."/>
            <person name="Hitch T.C.A."/>
            <person name="Clavel T."/>
        </authorList>
    </citation>
    <scope>NUCLEOTIDE SEQUENCE [LARGE SCALE GENOMIC DNA]</scope>
    <source>
        <strain evidence="1 2">WCA-470BD-2E</strain>
    </source>
</reference>
<name>A0A844FQ15_9LACO</name>
<evidence type="ECO:0000313" key="1">
    <source>
        <dbReference type="EMBL" id="MST80409.1"/>
    </source>
</evidence>
<dbReference type="AlphaFoldDB" id="A0A844FQ15"/>
<protein>
    <submittedName>
        <fullName evidence="1">Uncharacterized protein</fullName>
    </submittedName>
</protein>
<dbReference type="EMBL" id="VUMW01000028">
    <property type="protein sequence ID" value="MST80409.1"/>
    <property type="molecule type" value="Genomic_DNA"/>
</dbReference>
<proteinExistence type="predicted"/>